<comment type="caution">
    <text evidence="7">Lacks conserved residue(s) required for the propagation of feature annotation.</text>
</comment>
<keyword evidence="2" id="KW-0479">Metal-binding</keyword>
<dbReference type="PROSITE" id="PS01180">
    <property type="entry name" value="CUB"/>
    <property type="match status" value="1"/>
</dbReference>
<dbReference type="PANTHER" id="PTHR10127:SF780">
    <property type="entry name" value="METALLOENDOPEPTIDASE"/>
    <property type="match status" value="1"/>
</dbReference>
<dbReference type="SUPFAM" id="SSF49854">
    <property type="entry name" value="Spermadhesin, CUB domain"/>
    <property type="match status" value="1"/>
</dbReference>
<dbReference type="InterPro" id="IPR035914">
    <property type="entry name" value="Sperma_CUB_dom_sf"/>
</dbReference>
<evidence type="ECO:0000256" key="4">
    <source>
        <dbReference type="ARBA" id="ARBA00022833"/>
    </source>
</evidence>
<evidence type="ECO:0000259" key="8">
    <source>
        <dbReference type="PROSITE" id="PS01180"/>
    </source>
</evidence>
<dbReference type="GO" id="GO:0006508">
    <property type="term" value="P:proteolysis"/>
    <property type="evidence" value="ECO:0007669"/>
    <property type="project" value="UniProtKB-KW"/>
</dbReference>
<evidence type="ECO:0000256" key="3">
    <source>
        <dbReference type="ARBA" id="ARBA00022801"/>
    </source>
</evidence>
<keyword evidence="5" id="KW-0482">Metalloprotease</keyword>
<reference evidence="10" key="1">
    <citation type="submission" date="2016-11" db="UniProtKB">
        <authorList>
            <consortium name="WormBaseParasite"/>
        </authorList>
    </citation>
    <scope>IDENTIFICATION</scope>
</reference>
<evidence type="ECO:0000256" key="7">
    <source>
        <dbReference type="PROSITE-ProRule" id="PRU00059"/>
    </source>
</evidence>
<organism evidence="9 10">
    <name type="scientific">Steinernema glaseri</name>
    <dbReference type="NCBI Taxonomy" id="37863"/>
    <lineage>
        <taxon>Eukaryota</taxon>
        <taxon>Metazoa</taxon>
        <taxon>Ecdysozoa</taxon>
        <taxon>Nematoda</taxon>
        <taxon>Chromadorea</taxon>
        <taxon>Rhabditida</taxon>
        <taxon>Tylenchina</taxon>
        <taxon>Panagrolaimomorpha</taxon>
        <taxon>Strongyloidoidea</taxon>
        <taxon>Steinernematidae</taxon>
        <taxon>Steinernema</taxon>
    </lineage>
</organism>
<dbReference type="PANTHER" id="PTHR10127">
    <property type="entry name" value="DISCOIDIN, CUB, EGF, LAMININ , AND ZINC METALLOPROTEASE DOMAIN CONTAINING"/>
    <property type="match status" value="1"/>
</dbReference>
<keyword evidence="4" id="KW-0862">Zinc</keyword>
<keyword evidence="3" id="KW-0378">Hydrolase</keyword>
<evidence type="ECO:0000256" key="5">
    <source>
        <dbReference type="ARBA" id="ARBA00023049"/>
    </source>
</evidence>
<dbReference type="Proteomes" id="UP000095287">
    <property type="component" value="Unplaced"/>
</dbReference>
<dbReference type="InterPro" id="IPR000742">
    <property type="entry name" value="EGF"/>
</dbReference>
<proteinExistence type="predicted"/>
<keyword evidence="6" id="KW-1015">Disulfide bond</keyword>
<evidence type="ECO:0000256" key="6">
    <source>
        <dbReference type="ARBA" id="ARBA00023157"/>
    </source>
</evidence>
<feature type="domain" description="CUB" evidence="8">
    <location>
        <begin position="90"/>
        <end position="219"/>
    </location>
</feature>
<evidence type="ECO:0000313" key="10">
    <source>
        <dbReference type="WBParaSite" id="L893_g13682.t1"/>
    </source>
</evidence>
<dbReference type="AlphaFoldDB" id="A0A1I7Y806"/>
<sequence length="295" mass="32939">MFSAIEDDAVIVAQNVDYQMSLGGAIRTVFGDVYEMNNLYSCYDRCKDSGMVCHNEGMPHPRNCSVCQCPSGFGGNDCSEREAPSHGLTCGETLRAQAYWQALEVSGVVGGGNNKTSRKLTYNPHHCTWHIRAPEGKVIEHDVIFFGVKDQKNDILRRKMCRYGGLKINGQERTWISEGMKLCCSDQLKKIRTTVSNVLVVEAYNSWQYTYFKMNYKMVDAAEIKIPQATSPLSYASVSHLPKKLERIDTNRAYIPELQKSMRAIPGYLPPNIPEINAAAGLVEIVLDGDIVLTP</sequence>
<accession>A0A1I7Y806</accession>
<keyword evidence="1" id="KW-0645">Protease</keyword>
<name>A0A1I7Y806_9BILA</name>
<dbReference type="GO" id="GO:0004222">
    <property type="term" value="F:metalloendopeptidase activity"/>
    <property type="evidence" value="ECO:0007669"/>
    <property type="project" value="TreeGrafter"/>
</dbReference>
<dbReference type="InterPro" id="IPR000859">
    <property type="entry name" value="CUB_dom"/>
</dbReference>
<evidence type="ECO:0000256" key="1">
    <source>
        <dbReference type="ARBA" id="ARBA00022670"/>
    </source>
</evidence>
<dbReference type="GO" id="GO:0046872">
    <property type="term" value="F:metal ion binding"/>
    <property type="evidence" value="ECO:0007669"/>
    <property type="project" value="UniProtKB-KW"/>
</dbReference>
<protein>
    <submittedName>
        <fullName evidence="10">CUB domain-containing protein</fullName>
    </submittedName>
</protein>
<dbReference type="WBParaSite" id="L893_g13682.t1">
    <property type="protein sequence ID" value="L893_g13682.t1"/>
    <property type="gene ID" value="L893_g13682"/>
</dbReference>
<evidence type="ECO:0000313" key="9">
    <source>
        <dbReference type="Proteomes" id="UP000095287"/>
    </source>
</evidence>
<dbReference type="PROSITE" id="PS01186">
    <property type="entry name" value="EGF_2"/>
    <property type="match status" value="1"/>
</dbReference>
<dbReference type="Gene3D" id="2.60.120.290">
    <property type="entry name" value="Spermadhesin, CUB domain"/>
    <property type="match status" value="1"/>
</dbReference>
<evidence type="ECO:0000256" key="2">
    <source>
        <dbReference type="ARBA" id="ARBA00022723"/>
    </source>
</evidence>
<keyword evidence="9" id="KW-1185">Reference proteome</keyword>